<keyword evidence="2" id="KW-1185">Reference proteome</keyword>
<proteinExistence type="predicted"/>
<dbReference type="Proteomes" id="UP001295684">
    <property type="component" value="Unassembled WGS sequence"/>
</dbReference>
<name>A0AAD1URU0_EUPCR</name>
<gene>
    <name evidence="1" type="ORF">ECRASSUSDP1_LOCUS13483</name>
</gene>
<dbReference type="InterPro" id="IPR032675">
    <property type="entry name" value="LRR_dom_sf"/>
</dbReference>
<reference evidence="1" key="1">
    <citation type="submission" date="2023-07" db="EMBL/GenBank/DDBJ databases">
        <authorList>
            <consortium name="AG Swart"/>
            <person name="Singh M."/>
            <person name="Singh A."/>
            <person name="Seah K."/>
            <person name="Emmerich C."/>
        </authorList>
    </citation>
    <scope>NUCLEOTIDE SEQUENCE</scope>
    <source>
        <strain evidence="1">DP1</strain>
    </source>
</reference>
<protein>
    <submittedName>
        <fullName evidence="1">Uncharacterized protein</fullName>
    </submittedName>
</protein>
<dbReference type="AlphaFoldDB" id="A0AAD1URU0"/>
<evidence type="ECO:0000313" key="2">
    <source>
        <dbReference type="Proteomes" id="UP001295684"/>
    </source>
</evidence>
<comment type="caution">
    <text evidence="1">The sequence shown here is derived from an EMBL/GenBank/DDBJ whole genome shotgun (WGS) entry which is preliminary data.</text>
</comment>
<organism evidence="1 2">
    <name type="scientific">Euplotes crassus</name>
    <dbReference type="NCBI Taxonomy" id="5936"/>
    <lineage>
        <taxon>Eukaryota</taxon>
        <taxon>Sar</taxon>
        <taxon>Alveolata</taxon>
        <taxon>Ciliophora</taxon>
        <taxon>Intramacronucleata</taxon>
        <taxon>Spirotrichea</taxon>
        <taxon>Hypotrichia</taxon>
        <taxon>Euplotida</taxon>
        <taxon>Euplotidae</taxon>
        <taxon>Moneuplotes</taxon>
    </lineage>
</organism>
<dbReference type="EMBL" id="CAMPGE010013418">
    <property type="protein sequence ID" value="CAI2372155.1"/>
    <property type="molecule type" value="Genomic_DNA"/>
</dbReference>
<accession>A0AAD1URU0</accession>
<dbReference type="Gene3D" id="3.80.10.10">
    <property type="entry name" value="Ribonuclease Inhibitor"/>
    <property type="match status" value="1"/>
</dbReference>
<evidence type="ECO:0000313" key="1">
    <source>
        <dbReference type="EMBL" id="CAI2372155.1"/>
    </source>
</evidence>
<sequence>MESIPKATQEEITQLISLEKSILSESMEQDFSKCQSILYKICPEKCEIKLLNPNSNKVQEKSYLDINFSSLKDMKLSQSFKHLRFFDINKVLVFVVNSKNQHCVDFLEFSFPNKTNGLYFQSWVKLDLNKSNYLSSLTRLSSKVAQSVTFKGFCIGYPQLKRLVAAYKHVRELGLCSCRLSIPNVPDFSKALTNCQIQELSLFGSGSYDCSDWENNLDEFKNLVQGLSSSPELRSNLQKVHIGASEMNQNEAEHIFKENQLGEVEIIIDDH</sequence>